<dbReference type="Pfam" id="PF08281">
    <property type="entry name" value="Sigma70_r4_2"/>
    <property type="match status" value="1"/>
</dbReference>
<dbReference type="GO" id="GO:0003677">
    <property type="term" value="F:DNA binding"/>
    <property type="evidence" value="ECO:0007669"/>
    <property type="project" value="InterPro"/>
</dbReference>
<organism evidence="4 5">
    <name type="scientific">Pigmentiphaga humi</name>
    <dbReference type="NCBI Taxonomy" id="2478468"/>
    <lineage>
        <taxon>Bacteria</taxon>
        <taxon>Pseudomonadati</taxon>
        <taxon>Pseudomonadota</taxon>
        <taxon>Betaproteobacteria</taxon>
        <taxon>Burkholderiales</taxon>
        <taxon>Alcaligenaceae</taxon>
        <taxon>Pigmentiphaga</taxon>
    </lineage>
</organism>
<reference evidence="4 5" key="1">
    <citation type="submission" date="2018-10" db="EMBL/GenBank/DDBJ databases">
        <authorList>
            <person name="Criscuolo A."/>
        </authorList>
    </citation>
    <scope>NUCLEOTIDE SEQUENCE [LARGE SCALE GENOMIC DNA]</scope>
    <source>
        <strain evidence="4">DnA1</strain>
    </source>
</reference>
<dbReference type="SUPFAM" id="SSF88659">
    <property type="entry name" value="Sigma3 and sigma4 domains of RNA polymerase sigma factors"/>
    <property type="match status" value="1"/>
</dbReference>
<evidence type="ECO:0000259" key="2">
    <source>
        <dbReference type="Pfam" id="PF04542"/>
    </source>
</evidence>
<dbReference type="RefSeq" id="WP_124077985.1">
    <property type="nucleotide sequence ID" value="NZ_UWPJ01000008.1"/>
</dbReference>
<dbReference type="Pfam" id="PF04542">
    <property type="entry name" value="Sigma70_r2"/>
    <property type="match status" value="1"/>
</dbReference>
<dbReference type="PANTHER" id="PTHR30173:SF36">
    <property type="entry name" value="ECF RNA POLYMERASE SIGMA FACTOR SIGJ"/>
    <property type="match status" value="1"/>
</dbReference>
<dbReference type="InterPro" id="IPR013325">
    <property type="entry name" value="RNA_pol_sigma_r2"/>
</dbReference>
<dbReference type="Proteomes" id="UP000277294">
    <property type="component" value="Unassembled WGS sequence"/>
</dbReference>
<feature type="domain" description="RNA polymerase sigma-70 region 2" evidence="2">
    <location>
        <begin position="11"/>
        <end position="74"/>
    </location>
</feature>
<dbReference type="InterPro" id="IPR052704">
    <property type="entry name" value="ECF_Sigma-70_Domain"/>
</dbReference>
<dbReference type="InterPro" id="IPR013324">
    <property type="entry name" value="RNA_pol_sigma_r3/r4-like"/>
</dbReference>
<dbReference type="InterPro" id="IPR036388">
    <property type="entry name" value="WH-like_DNA-bd_sf"/>
</dbReference>
<dbReference type="PANTHER" id="PTHR30173">
    <property type="entry name" value="SIGMA 19 FACTOR"/>
    <property type="match status" value="1"/>
</dbReference>
<dbReference type="InterPro" id="IPR007627">
    <property type="entry name" value="RNA_pol_sigma70_r2"/>
</dbReference>
<dbReference type="OrthoDB" id="3211555at2"/>
<dbReference type="SUPFAM" id="SSF88946">
    <property type="entry name" value="Sigma2 domain of RNA polymerase sigma factors"/>
    <property type="match status" value="1"/>
</dbReference>
<dbReference type="GO" id="GO:0006352">
    <property type="term" value="P:DNA-templated transcription initiation"/>
    <property type="evidence" value="ECO:0007669"/>
    <property type="project" value="InterPro"/>
</dbReference>
<dbReference type="InterPro" id="IPR032710">
    <property type="entry name" value="NTF2-like_dom_sf"/>
</dbReference>
<dbReference type="InterPro" id="IPR013249">
    <property type="entry name" value="RNA_pol_sigma70_r4_t2"/>
</dbReference>
<keyword evidence="5" id="KW-1185">Reference proteome</keyword>
<dbReference type="AlphaFoldDB" id="A0A3P4B0V4"/>
<name>A0A3P4B0V4_9BURK</name>
<evidence type="ECO:0000313" key="4">
    <source>
        <dbReference type="EMBL" id="VCU68755.1"/>
    </source>
</evidence>
<proteinExistence type="predicted"/>
<accession>A0A3P4B0V4</accession>
<dbReference type="Gene3D" id="1.10.1740.10">
    <property type="match status" value="1"/>
</dbReference>
<evidence type="ECO:0000259" key="3">
    <source>
        <dbReference type="Pfam" id="PF08281"/>
    </source>
</evidence>
<dbReference type="EMBL" id="UWPJ01000008">
    <property type="protein sequence ID" value="VCU68755.1"/>
    <property type="molecule type" value="Genomic_DNA"/>
</dbReference>
<sequence length="289" mass="32338">MTPSDAQDVFSTRQRFLFSLAYRMLGTRADAEDAVQETFLKWRATDRGAIDNPAAWLTQTCTNLCVDMLRAAYRTRVEYVGSWLPEPIHARLDDTPESRLELASSLTTAFLLMLERLTPKERAAYLLHEIFDTPYPDIAATLGMQESACRKLVSRAREAVETDKVRHVTPVARQQELLGAFRAAIDGAGTERLAALLADDVCILSDSGGKASALRHELLGKQAVLRFIERGLQRFWHGMEWVEADINNTRGVLLREGRTATAAMTFAYDEKGSVSAIYVMRNPDKLGRV</sequence>
<evidence type="ECO:0000313" key="5">
    <source>
        <dbReference type="Proteomes" id="UP000277294"/>
    </source>
</evidence>
<dbReference type="SUPFAM" id="SSF54427">
    <property type="entry name" value="NTF2-like"/>
    <property type="match status" value="1"/>
</dbReference>
<dbReference type="Gene3D" id="1.10.10.10">
    <property type="entry name" value="Winged helix-like DNA-binding domain superfamily/Winged helix DNA-binding domain"/>
    <property type="match status" value="1"/>
</dbReference>
<protein>
    <submittedName>
        <fullName evidence="4">ECF RNA polymerase sigma factor SigJ</fullName>
    </submittedName>
</protein>
<dbReference type="NCBIfam" id="NF007214">
    <property type="entry name" value="PRK09636.1"/>
    <property type="match status" value="1"/>
</dbReference>
<evidence type="ECO:0000256" key="1">
    <source>
        <dbReference type="ARBA" id="ARBA00011344"/>
    </source>
</evidence>
<dbReference type="GO" id="GO:0016987">
    <property type="term" value="F:sigma factor activity"/>
    <property type="evidence" value="ECO:0007669"/>
    <property type="project" value="InterPro"/>
</dbReference>
<gene>
    <name evidence="4" type="primary">sigJ</name>
    <name evidence="4" type="ORF">PIGHUM_00813</name>
</gene>
<dbReference type="NCBIfam" id="TIGR02937">
    <property type="entry name" value="sigma70-ECF"/>
    <property type="match status" value="1"/>
</dbReference>
<feature type="domain" description="RNA polymerase sigma factor 70 region 4 type 2" evidence="3">
    <location>
        <begin position="109"/>
        <end position="159"/>
    </location>
</feature>
<dbReference type="InterPro" id="IPR014284">
    <property type="entry name" value="RNA_pol_sigma-70_dom"/>
</dbReference>
<comment type="subunit">
    <text evidence="1">Interacts transiently with the RNA polymerase catalytic core formed by RpoA, RpoB, RpoC and RpoZ (2 alpha, 1 beta, 1 beta' and 1 omega subunit) to form the RNA polymerase holoenzyme that can initiate transcription.</text>
</comment>